<dbReference type="Pfam" id="PF22560">
    <property type="entry name" value="GMT-wHTH"/>
    <property type="match status" value="1"/>
</dbReference>
<proteinExistence type="predicted"/>
<comment type="caution">
    <text evidence="2">The sequence shown here is derived from an EMBL/GenBank/DDBJ whole genome shotgun (WGS) entry which is preliminary data.</text>
</comment>
<feature type="domain" description="GMT-like wHTH" evidence="1">
    <location>
        <begin position="293"/>
        <end position="360"/>
    </location>
</feature>
<evidence type="ECO:0000313" key="3">
    <source>
        <dbReference type="Proteomes" id="UP000321926"/>
    </source>
</evidence>
<evidence type="ECO:0000259" key="1">
    <source>
        <dbReference type="Pfam" id="PF22560"/>
    </source>
</evidence>
<dbReference type="Proteomes" id="UP000321926">
    <property type="component" value="Unassembled WGS sequence"/>
</dbReference>
<dbReference type="AlphaFoldDB" id="A0A5C8KCZ0"/>
<sequence>MNTRMPTVDTNDFFTTQRSTSEIKSELLNEYFRAWCSAMLSGQRYRSDHTLAFIDLQAGDGKQVDGKPAAPVKILNSVFGSIDKFKLNKIVRTFFNDAKKADVARLKQQLESLPYYDELVHKPVILNEEANFSFLARLLGNDTPTLLYTDPLDYSFSQQMLLQSVRRWGMDVFMLFSPAKMRTAMQHIENNELLAELFGAERVAAIQAFCERYQDAMQREDFMVDKLEEVFKEKDYKTFRFKICLPKKNQTSHYLFFASKTDVAYMKLKELMLTYSDYQEDGVPLFGANIKHQLSLFQEQYRYSVKNLVADLATKAGFYNNLPIDSIYRHHNIGTNYIRGNYQEAFEELKKSGVVEAINPVSRQPMRKVSFTSIISYRNS</sequence>
<evidence type="ECO:0000313" key="2">
    <source>
        <dbReference type="EMBL" id="TXK52648.1"/>
    </source>
</evidence>
<gene>
    <name evidence="2" type="primary">tcmP</name>
    <name evidence="2" type="ORF">FVR03_00905</name>
</gene>
<name>A0A5C8KCZ0_9BACT</name>
<dbReference type="InterPro" id="IPR054339">
    <property type="entry name" value="GMT_wHTH"/>
</dbReference>
<dbReference type="InterPro" id="IPR031009">
    <property type="entry name" value="Tcm_partner"/>
</dbReference>
<keyword evidence="3" id="KW-1185">Reference proteome</keyword>
<dbReference type="NCBIfam" id="TIGR04474">
    <property type="entry name" value="tcm_partner"/>
    <property type="match status" value="1"/>
</dbReference>
<reference evidence="2 3" key="1">
    <citation type="submission" date="2019-08" db="EMBL/GenBank/DDBJ databases">
        <authorList>
            <person name="Shi S."/>
        </authorList>
    </citation>
    <scope>NUCLEOTIDE SEQUENCE [LARGE SCALE GENOMIC DNA]</scope>
    <source>
        <strain evidence="2 3">GY10130</strain>
    </source>
</reference>
<organism evidence="2 3">
    <name type="scientific">Pontibacter qinzhouensis</name>
    <dbReference type="NCBI Taxonomy" id="2603253"/>
    <lineage>
        <taxon>Bacteria</taxon>
        <taxon>Pseudomonadati</taxon>
        <taxon>Bacteroidota</taxon>
        <taxon>Cytophagia</taxon>
        <taxon>Cytophagales</taxon>
        <taxon>Hymenobacteraceae</taxon>
        <taxon>Pontibacter</taxon>
    </lineage>
</organism>
<protein>
    <submittedName>
        <fullName evidence="2">Three-Cys-motif partner protein TcmP</fullName>
    </submittedName>
</protein>
<dbReference type="EMBL" id="VRTY01000002">
    <property type="protein sequence ID" value="TXK52648.1"/>
    <property type="molecule type" value="Genomic_DNA"/>
</dbReference>
<accession>A0A5C8KCZ0</accession>
<dbReference type="OrthoDB" id="845703at2"/>